<organism evidence="1 2">
    <name type="scientific">Decorospora gaudefroyi</name>
    <dbReference type="NCBI Taxonomy" id="184978"/>
    <lineage>
        <taxon>Eukaryota</taxon>
        <taxon>Fungi</taxon>
        <taxon>Dikarya</taxon>
        <taxon>Ascomycota</taxon>
        <taxon>Pezizomycotina</taxon>
        <taxon>Dothideomycetes</taxon>
        <taxon>Pleosporomycetidae</taxon>
        <taxon>Pleosporales</taxon>
        <taxon>Pleosporineae</taxon>
        <taxon>Pleosporaceae</taxon>
        <taxon>Decorospora</taxon>
    </lineage>
</organism>
<evidence type="ECO:0000313" key="1">
    <source>
        <dbReference type="EMBL" id="KAF1836433.1"/>
    </source>
</evidence>
<name>A0A6A5KS01_9PLEO</name>
<reference evidence="1" key="1">
    <citation type="submission" date="2020-01" db="EMBL/GenBank/DDBJ databases">
        <authorList>
            <consortium name="DOE Joint Genome Institute"/>
            <person name="Haridas S."/>
            <person name="Albert R."/>
            <person name="Binder M."/>
            <person name="Bloem J."/>
            <person name="Labutti K."/>
            <person name="Salamov A."/>
            <person name="Andreopoulos B."/>
            <person name="Baker S.E."/>
            <person name="Barry K."/>
            <person name="Bills G."/>
            <person name="Bluhm B.H."/>
            <person name="Cannon C."/>
            <person name="Castanera R."/>
            <person name="Culley D.E."/>
            <person name="Daum C."/>
            <person name="Ezra D."/>
            <person name="Gonzalez J.B."/>
            <person name="Henrissat B."/>
            <person name="Kuo A."/>
            <person name="Liang C."/>
            <person name="Lipzen A."/>
            <person name="Lutzoni F."/>
            <person name="Magnuson J."/>
            <person name="Mondo S."/>
            <person name="Nolan M."/>
            <person name="Ohm R."/>
            <person name="Pangilinan J."/>
            <person name="Park H.-J."/>
            <person name="Ramirez L."/>
            <person name="Alfaro M."/>
            <person name="Sun H."/>
            <person name="Tritt A."/>
            <person name="Yoshinaga Y."/>
            <person name="Zwiers L.-H."/>
            <person name="Turgeon B.G."/>
            <person name="Goodwin S.B."/>
            <person name="Spatafora J.W."/>
            <person name="Crous P.W."/>
            <person name="Grigoriev I.V."/>
        </authorList>
    </citation>
    <scope>NUCLEOTIDE SEQUENCE</scope>
    <source>
        <strain evidence="1">P77</strain>
    </source>
</reference>
<dbReference type="AlphaFoldDB" id="A0A6A5KS01"/>
<dbReference type="EMBL" id="ML975273">
    <property type="protein sequence ID" value="KAF1836433.1"/>
    <property type="molecule type" value="Genomic_DNA"/>
</dbReference>
<protein>
    <submittedName>
        <fullName evidence="1">Uncharacterized protein</fullName>
    </submittedName>
</protein>
<dbReference type="OrthoDB" id="3531694at2759"/>
<keyword evidence="2" id="KW-1185">Reference proteome</keyword>
<accession>A0A6A5KS01</accession>
<dbReference type="Proteomes" id="UP000800040">
    <property type="component" value="Unassembled WGS sequence"/>
</dbReference>
<sequence>MQATSRRLIKFAGSVSLENLDSKSRPLVKSYCEKFEKENPVITKAEIKRSKWHKSHDDPNDSELVISIRFRDENDRRITTGHVHQDGTGRTS</sequence>
<proteinExistence type="predicted"/>
<evidence type="ECO:0000313" key="2">
    <source>
        <dbReference type="Proteomes" id="UP000800040"/>
    </source>
</evidence>
<gene>
    <name evidence="1" type="ORF">BDW02DRAFT_493589</name>
</gene>